<accession>A0A5N5WKW5</accession>
<evidence type="ECO:0000313" key="4">
    <source>
        <dbReference type="Proteomes" id="UP000326565"/>
    </source>
</evidence>
<feature type="domain" description="Ubiquitin 3 binding protein But2 C-terminal" evidence="2">
    <location>
        <begin position="46"/>
        <end position="188"/>
    </location>
</feature>
<keyword evidence="4" id="KW-1185">Reference proteome</keyword>
<dbReference type="EMBL" id="ML732353">
    <property type="protein sequence ID" value="KAB8069178.1"/>
    <property type="molecule type" value="Genomic_DNA"/>
</dbReference>
<feature type="signal peptide" evidence="1">
    <location>
        <begin position="1"/>
        <end position="18"/>
    </location>
</feature>
<protein>
    <recommendedName>
        <fullName evidence="2">Ubiquitin 3 binding protein But2 C-terminal domain-containing protein</fullName>
    </recommendedName>
</protein>
<evidence type="ECO:0000313" key="3">
    <source>
        <dbReference type="EMBL" id="KAB8069178.1"/>
    </source>
</evidence>
<organism evidence="3 4">
    <name type="scientific">Aspergillus leporis</name>
    <dbReference type="NCBI Taxonomy" id="41062"/>
    <lineage>
        <taxon>Eukaryota</taxon>
        <taxon>Fungi</taxon>
        <taxon>Dikarya</taxon>
        <taxon>Ascomycota</taxon>
        <taxon>Pezizomycotina</taxon>
        <taxon>Eurotiomycetes</taxon>
        <taxon>Eurotiomycetidae</taxon>
        <taxon>Eurotiales</taxon>
        <taxon>Aspergillaceae</taxon>
        <taxon>Aspergillus</taxon>
        <taxon>Aspergillus subgen. Circumdati</taxon>
    </lineage>
</organism>
<dbReference type="Pfam" id="PF09792">
    <property type="entry name" value="But2"/>
    <property type="match status" value="1"/>
</dbReference>
<name>A0A5N5WKW5_9EURO</name>
<dbReference type="InterPro" id="IPR018620">
    <property type="entry name" value="Ubiquitin3-bd_protein_But2_C"/>
</dbReference>
<evidence type="ECO:0000259" key="2">
    <source>
        <dbReference type="Pfam" id="PF09792"/>
    </source>
</evidence>
<evidence type="ECO:0000256" key="1">
    <source>
        <dbReference type="SAM" id="SignalP"/>
    </source>
</evidence>
<reference evidence="3 4" key="1">
    <citation type="submission" date="2019-04" db="EMBL/GenBank/DDBJ databases">
        <title>Friends and foes A comparative genomics study of 23 Aspergillus species from section Flavi.</title>
        <authorList>
            <consortium name="DOE Joint Genome Institute"/>
            <person name="Kjaerbolling I."/>
            <person name="Vesth T."/>
            <person name="Frisvad J.C."/>
            <person name="Nybo J.L."/>
            <person name="Theobald S."/>
            <person name="Kildgaard S."/>
            <person name="Isbrandt T."/>
            <person name="Kuo A."/>
            <person name="Sato A."/>
            <person name="Lyhne E.K."/>
            <person name="Kogle M.E."/>
            <person name="Wiebenga A."/>
            <person name="Kun R.S."/>
            <person name="Lubbers R.J."/>
            <person name="Makela M.R."/>
            <person name="Barry K."/>
            <person name="Chovatia M."/>
            <person name="Clum A."/>
            <person name="Daum C."/>
            <person name="Haridas S."/>
            <person name="He G."/>
            <person name="LaButti K."/>
            <person name="Lipzen A."/>
            <person name="Mondo S."/>
            <person name="Riley R."/>
            <person name="Salamov A."/>
            <person name="Simmons B.A."/>
            <person name="Magnuson J.K."/>
            <person name="Henrissat B."/>
            <person name="Mortensen U.H."/>
            <person name="Larsen T.O."/>
            <person name="Devries R.P."/>
            <person name="Grigoriev I.V."/>
            <person name="Machida M."/>
            <person name="Baker S.E."/>
            <person name="Andersen M.R."/>
        </authorList>
    </citation>
    <scope>NUCLEOTIDE SEQUENCE [LARGE SCALE GENOMIC DNA]</scope>
    <source>
        <strain evidence="3 4">CBS 151.66</strain>
    </source>
</reference>
<dbReference type="AlphaFoldDB" id="A0A5N5WKW5"/>
<feature type="chain" id="PRO_5024915894" description="Ubiquitin 3 binding protein But2 C-terminal domain-containing protein" evidence="1">
    <location>
        <begin position="19"/>
        <end position="200"/>
    </location>
</feature>
<dbReference type="OrthoDB" id="5356630at2759"/>
<dbReference type="Proteomes" id="UP000326565">
    <property type="component" value="Unassembled WGS sequence"/>
</dbReference>
<sequence>MKLIIPTLLFGVFAAASAIVPVRRDDSLLWPYATYRYWVQTGRWKEDPQDQLLVVKNGNQAEETTTIVTFSIPSSAQGHTCKLLFDLWDRDVSTGSQQADVFTATKPTGATFSANDADSAASLQTVSKETAEVIVQSRNEHVGRIQVTAPGTANWIQSYHGYPEFACPAGQMVGFEFVGVNDQVTIRWDIGVTGPRVQVL</sequence>
<keyword evidence="1" id="KW-0732">Signal</keyword>
<proteinExistence type="predicted"/>
<gene>
    <name evidence="3" type="ORF">BDV29DRAFT_198880</name>
</gene>